<feature type="transmembrane region" description="Helical" evidence="8">
    <location>
        <begin position="408"/>
        <end position="428"/>
    </location>
</feature>
<evidence type="ECO:0000256" key="8">
    <source>
        <dbReference type="SAM" id="Phobius"/>
    </source>
</evidence>
<feature type="transmembrane region" description="Helical" evidence="8">
    <location>
        <begin position="231"/>
        <end position="250"/>
    </location>
</feature>
<evidence type="ECO:0000256" key="7">
    <source>
        <dbReference type="ARBA" id="ARBA00023136"/>
    </source>
</evidence>
<keyword evidence="2" id="KW-0813">Transport</keyword>
<accession>A0A6A0BFG0</accession>
<organism evidence="9 10">
    <name type="scientific">Pseudolactococcus hodotermopsidis</name>
    <dbReference type="NCBI Taxonomy" id="2709157"/>
    <lineage>
        <taxon>Bacteria</taxon>
        <taxon>Bacillati</taxon>
        <taxon>Bacillota</taxon>
        <taxon>Bacilli</taxon>
        <taxon>Lactobacillales</taxon>
        <taxon>Streptococcaceae</taxon>
        <taxon>Pseudolactococcus</taxon>
    </lineage>
</organism>
<feature type="transmembrane region" description="Helical" evidence="8">
    <location>
        <begin position="79"/>
        <end position="100"/>
    </location>
</feature>
<evidence type="ECO:0000256" key="1">
    <source>
        <dbReference type="ARBA" id="ARBA00004651"/>
    </source>
</evidence>
<feature type="transmembrane region" description="Helical" evidence="8">
    <location>
        <begin position="291"/>
        <end position="321"/>
    </location>
</feature>
<dbReference type="GO" id="GO:0005886">
    <property type="term" value="C:plasma membrane"/>
    <property type="evidence" value="ECO:0007669"/>
    <property type="project" value="UniProtKB-SubCell"/>
</dbReference>
<evidence type="ECO:0000256" key="6">
    <source>
        <dbReference type="ARBA" id="ARBA00023065"/>
    </source>
</evidence>
<feature type="transmembrane region" description="Helical" evidence="8">
    <location>
        <begin position="121"/>
        <end position="151"/>
    </location>
</feature>
<dbReference type="GO" id="GO:0030001">
    <property type="term" value="P:metal ion transport"/>
    <property type="evidence" value="ECO:0007669"/>
    <property type="project" value="UniProtKB-ARBA"/>
</dbReference>
<feature type="transmembrane region" description="Helical" evidence="8">
    <location>
        <begin position="194"/>
        <end position="219"/>
    </location>
</feature>
<dbReference type="AlphaFoldDB" id="A0A6A0BFG0"/>
<evidence type="ECO:0000313" key="9">
    <source>
        <dbReference type="EMBL" id="GFH43088.1"/>
    </source>
</evidence>
<keyword evidence="3" id="KW-1003">Cell membrane</keyword>
<feature type="transmembrane region" description="Helical" evidence="8">
    <location>
        <begin position="48"/>
        <end position="67"/>
    </location>
</feature>
<dbReference type="InterPro" id="IPR003445">
    <property type="entry name" value="Cat_transpt"/>
</dbReference>
<sequence>MILPRFSSFFKNLKPPQLIILGFLSVIIAGSILLALPLSDQNGQATSYLDSLFMAVSATCVTGLAVVNTADHWNKFGQVIIMLMVEVGGLGFMSFLVLLLNMTEKHSSFKSKMLIRDAYNFTSFSNGVGLVKSIIKLSLVTQLIGAVLLSFDFVPKFGWLDGIWYSVFHAISAHSNAGFDLFETSLFDFRDNSYVLSIMSLLILSGSFGFIVWFDLLNFRKTHKMTLHSRLALHMTAILVILGTFLYSCLNFKNFDGHPMNFLAQNFFLSITPRSGGFSFGSYSTSSYDSLLLTMILMFIGGTSGSTAGGVKTTTFGILLLDLRTIFSNREKTIYHERRVPRKTISRVYEIIFIYIAIIFTSSFVLLITEQLPRNNGIEYVFFEVISALATVGLSLGLTPELSIFGKILIMCLMFVGRIGIMTVIYAASRHNRIDEELIQYPEEEIVVG</sequence>
<feature type="transmembrane region" description="Helical" evidence="8">
    <location>
        <begin position="380"/>
        <end position="399"/>
    </location>
</feature>
<keyword evidence="4 8" id="KW-0812">Transmembrane</keyword>
<feature type="transmembrane region" description="Helical" evidence="8">
    <location>
        <begin position="348"/>
        <end position="368"/>
    </location>
</feature>
<protein>
    <submittedName>
        <fullName evidence="9">K+ transporter trk</fullName>
    </submittedName>
</protein>
<comment type="subcellular location">
    <subcellularLocation>
        <location evidence="1">Cell membrane</location>
        <topology evidence="1">Multi-pass membrane protein</topology>
    </subcellularLocation>
</comment>
<evidence type="ECO:0000256" key="5">
    <source>
        <dbReference type="ARBA" id="ARBA00022989"/>
    </source>
</evidence>
<evidence type="ECO:0000256" key="2">
    <source>
        <dbReference type="ARBA" id="ARBA00022448"/>
    </source>
</evidence>
<keyword evidence="7 8" id="KW-0472">Membrane</keyword>
<dbReference type="Pfam" id="PF02386">
    <property type="entry name" value="TrkH"/>
    <property type="match status" value="1"/>
</dbReference>
<evidence type="ECO:0000256" key="3">
    <source>
        <dbReference type="ARBA" id="ARBA00022475"/>
    </source>
</evidence>
<proteinExistence type="predicted"/>
<feature type="transmembrane region" description="Helical" evidence="8">
    <location>
        <begin position="18"/>
        <end position="36"/>
    </location>
</feature>
<reference evidence="9 10" key="1">
    <citation type="submission" date="2020-02" db="EMBL/GenBank/DDBJ databases">
        <title>Draft genome sequence of Lactococcus sp. Hs30E4-3.</title>
        <authorList>
            <person name="Noda S."/>
            <person name="Yuki M."/>
            <person name="Ohkuma M."/>
        </authorList>
    </citation>
    <scope>NUCLEOTIDE SEQUENCE [LARGE SCALE GENOMIC DNA]</scope>
    <source>
        <strain evidence="9 10">Hs30E4-3</strain>
    </source>
</reference>
<dbReference type="PANTHER" id="PTHR32024">
    <property type="entry name" value="TRK SYSTEM POTASSIUM UPTAKE PROTEIN TRKG-RELATED"/>
    <property type="match status" value="1"/>
</dbReference>
<dbReference type="Proteomes" id="UP000480303">
    <property type="component" value="Unassembled WGS sequence"/>
</dbReference>
<dbReference type="EMBL" id="BLLI01000056">
    <property type="protein sequence ID" value="GFH43088.1"/>
    <property type="molecule type" value="Genomic_DNA"/>
</dbReference>
<keyword evidence="6" id="KW-0406">Ion transport</keyword>
<evidence type="ECO:0000313" key="10">
    <source>
        <dbReference type="Proteomes" id="UP000480303"/>
    </source>
</evidence>
<name>A0A6A0BFG0_9LACT</name>
<dbReference type="PANTHER" id="PTHR32024:SF1">
    <property type="entry name" value="KTR SYSTEM POTASSIUM UPTAKE PROTEIN B"/>
    <property type="match status" value="1"/>
</dbReference>
<evidence type="ECO:0000256" key="4">
    <source>
        <dbReference type="ARBA" id="ARBA00022692"/>
    </source>
</evidence>
<keyword evidence="10" id="KW-1185">Reference proteome</keyword>
<comment type="caution">
    <text evidence="9">The sequence shown here is derived from an EMBL/GenBank/DDBJ whole genome shotgun (WGS) entry which is preliminary data.</text>
</comment>
<dbReference type="GO" id="GO:0008324">
    <property type="term" value="F:monoatomic cation transmembrane transporter activity"/>
    <property type="evidence" value="ECO:0007669"/>
    <property type="project" value="InterPro"/>
</dbReference>
<keyword evidence="5 8" id="KW-1133">Transmembrane helix</keyword>
<gene>
    <name evidence="9" type="ORF">Hs30E_16390</name>
</gene>